<dbReference type="Proteomes" id="UP001596157">
    <property type="component" value="Unassembled WGS sequence"/>
</dbReference>
<organism evidence="2 3">
    <name type="scientific">Actinokineospora guangxiensis</name>
    <dbReference type="NCBI Taxonomy" id="1490288"/>
    <lineage>
        <taxon>Bacteria</taxon>
        <taxon>Bacillati</taxon>
        <taxon>Actinomycetota</taxon>
        <taxon>Actinomycetes</taxon>
        <taxon>Pseudonocardiales</taxon>
        <taxon>Pseudonocardiaceae</taxon>
        <taxon>Actinokineospora</taxon>
    </lineage>
</organism>
<evidence type="ECO:0000313" key="2">
    <source>
        <dbReference type="EMBL" id="MFC5290381.1"/>
    </source>
</evidence>
<keyword evidence="3" id="KW-1185">Reference proteome</keyword>
<dbReference type="RefSeq" id="WP_378250270.1">
    <property type="nucleotide sequence ID" value="NZ_JBHSKF010000016.1"/>
</dbReference>
<comment type="caution">
    <text evidence="2">The sequence shown here is derived from an EMBL/GenBank/DDBJ whole genome shotgun (WGS) entry which is preliminary data.</text>
</comment>
<accession>A0ABW0EUE3</accession>
<gene>
    <name evidence="2" type="ORF">ACFPM7_25290</name>
</gene>
<protein>
    <submittedName>
        <fullName evidence="2">Zn-ribbon domain-containing OB-fold protein</fullName>
    </submittedName>
</protein>
<dbReference type="SUPFAM" id="SSF50249">
    <property type="entry name" value="Nucleic acid-binding proteins"/>
    <property type="match status" value="1"/>
</dbReference>
<evidence type="ECO:0000313" key="3">
    <source>
        <dbReference type="Proteomes" id="UP001596157"/>
    </source>
</evidence>
<dbReference type="EMBL" id="JBHSKF010000016">
    <property type="protein sequence ID" value="MFC5290381.1"/>
    <property type="molecule type" value="Genomic_DNA"/>
</dbReference>
<evidence type="ECO:0000259" key="1">
    <source>
        <dbReference type="Pfam" id="PF01796"/>
    </source>
</evidence>
<sequence>MQLSRSERREPDPRPRVVRTGGGLRIAAWRCAGCQTTRTEPVLRCGRCGGAPRPTSLSPRGTLWSWTTPRVGPDSGVPVAYLDLDDGGRLLVRLAGPVAVGARAAVTGETADGDLLAEVQR</sequence>
<reference evidence="3" key="1">
    <citation type="journal article" date="2019" name="Int. J. Syst. Evol. Microbiol.">
        <title>The Global Catalogue of Microorganisms (GCM) 10K type strain sequencing project: providing services to taxonomists for standard genome sequencing and annotation.</title>
        <authorList>
            <consortium name="The Broad Institute Genomics Platform"/>
            <consortium name="The Broad Institute Genome Sequencing Center for Infectious Disease"/>
            <person name="Wu L."/>
            <person name="Ma J."/>
        </authorList>
    </citation>
    <scope>NUCLEOTIDE SEQUENCE [LARGE SCALE GENOMIC DNA]</scope>
    <source>
        <strain evidence="3">CCUG 59778</strain>
    </source>
</reference>
<dbReference type="InterPro" id="IPR012340">
    <property type="entry name" value="NA-bd_OB-fold"/>
</dbReference>
<dbReference type="InterPro" id="IPR002878">
    <property type="entry name" value="ChsH2_C"/>
</dbReference>
<name>A0ABW0EUE3_9PSEU</name>
<dbReference type="Pfam" id="PF01796">
    <property type="entry name" value="OB_ChsH2_C"/>
    <property type="match status" value="1"/>
</dbReference>
<proteinExistence type="predicted"/>
<feature type="domain" description="ChsH2 C-terminal OB-fold" evidence="1">
    <location>
        <begin position="57"/>
        <end position="107"/>
    </location>
</feature>